<sequence length="47" mass="5567">MLSLNMCSIRAEYSNESAYERHRLPGTVDHRKFRGPVWDTQLGKRLF</sequence>
<dbReference type="EMBL" id="OJIN01000101">
    <property type="protein sequence ID" value="SPD73562.1"/>
    <property type="molecule type" value="Genomic_DNA"/>
</dbReference>
<proteinExistence type="predicted"/>
<dbReference type="AlphaFoldDB" id="A0A445MW01"/>
<protein>
    <submittedName>
        <fullName evidence="1">Uncharacterized protein</fullName>
    </submittedName>
</protein>
<gene>
    <name evidence="1" type="ORF">PITCH_A190138</name>
</gene>
<accession>A0A445MW01</accession>
<evidence type="ECO:0000313" key="1">
    <source>
        <dbReference type="EMBL" id="SPD73562.1"/>
    </source>
</evidence>
<organism evidence="1">
    <name type="scientific">uncultured Desulfobacterium sp</name>
    <dbReference type="NCBI Taxonomy" id="201089"/>
    <lineage>
        <taxon>Bacteria</taxon>
        <taxon>Pseudomonadati</taxon>
        <taxon>Thermodesulfobacteriota</taxon>
        <taxon>Desulfobacteria</taxon>
        <taxon>Desulfobacterales</taxon>
        <taxon>Desulfobacteriaceae</taxon>
        <taxon>Desulfobacterium</taxon>
        <taxon>environmental samples</taxon>
    </lineage>
</organism>
<reference evidence="1" key="1">
    <citation type="submission" date="2018-01" db="EMBL/GenBank/DDBJ databases">
        <authorList>
            <person name="Regsiter A."/>
            <person name="William W."/>
        </authorList>
    </citation>
    <scope>NUCLEOTIDE SEQUENCE</scope>
    <source>
        <strain evidence="1">TRIP AH-1</strain>
    </source>
</reference>
<name>A0A445MW01_9BACT</name>